<comment type="caution">
    <text evidence="3">The sequence shown here is derived from an EMBL/GenBank/DDBJ whole genome shotgun (WGS) entry which is preliminary data.</text>
</comment>
<dbReference type="AlphaFoldDB" id="A0A7C1E2D4"/>
<dbReference type="EMBL" id="DSDY01000067">
    <property type="protein sequence ID" value="HDS10420.1"/>
    <property type="molecule type" value="Genomic_DNA"/>
</dbReference>
<name>A0A7C1E2D4_9CREN</name>
<dbReference type="PANTHER" id="PTHR15239">
    <property type="entry name" value="NUCLEAR EXPORT MEDIATOR FACTOR NEMF"/>
    <property type="match status" value="1"/>
</dbReference>
<gene>
    <name evidence="3" type="ORF">ENO04_02175</name>
</gene>
<dbReference type="GO" id="GO:0072344">
    <property type="term" value="P:rescue of stalled ribosome"/>
    <property type="evidence" value="ECO:0007669"/>
    <property type="project" value="TreeGrafter"/>
</dbReference>
<protein>
    <submittedName>
        <fullName evidence="3">Fibronectin-binding domain-containing protein</fullName>
    </submittedName>
</protein>
<keyword evidence="1" id="KW-0175">Coiled coil</keyword>
<feature type="coiled-coil region" evidence="1">
    <location>
        <begin position="272"/>
        <end position="306"/>
    </location>
</feature>
<evidence type="ECO:0000259" key="2">
    <source>
        <dbReference type="Pfam" id="PF05670"/>
    </source>
</evidence>
<dbReference type="Pfam" id="PF05670">
    <property type="entry name" value="NFACT-R_1"/>
    <property type="match status" value="1"/>
</dbReference>
<feature type="coiled-coil region" evidence="1">
    <location>
        <begin position="381"/>
        <end position="415"/>
    </location>
</feature>
<evidence type="ECO:0000313" key="3">
    <source>
        <dbReference type="EMBL" id="HDS10420.1"/>
    </source>
</evidence>
<dbReference type="InterPro" id="IPR051608">
    <property type="entry name" value="RQC_Subunit_NEMF"/>
</dbReference>
<proteinExistence type="predicted"/>
<dbReference type="GO" id="GO:1990112">
    <property type="term" value="C:RQC complex"/>
    <property type="evidence" value="ECO:0007669"/>
    <property type="project" value="TreeGrafter"/>
</dbReference>
<organism evidence="3">
    <name type="scientific">Fervidicoccus fontis</name>
    <dbReference type="NCBI Taxonomy" id="683846"/>
    <lineage>
        <taxon>Archaea</taxon>
        <taxon>Thermoproteota</taxon>
        <taxon>Thermoprotei</taxon>
        <taxon>Fervidicoccales</taxon>
        <taxon>Fervidicoccaceae</taxon>
        <taxon>Fervidicoccus</taxon>
    </lineage>
</organism>
<sequence>MSQPVIKEIQLPKKAFTALDLKAWISSNYEKVTGSYIDNVFLLPGEKIFLVKLRTRGYGVTDLLLQPAVRVHFTEMKIVDKSSASPEVTRIRQLIRDKKIIDVRQVGFDRLLEIVLHDGFKIIVELLPRGDLILTDEENVIRYSSEYREMKDRKISIGIPYQYPPLVGAMPSKSDCIGNPEVLKVFPRDLLLEARSRGNDLCVSLWNVISEAIEAGKGYIVYQDDKPVYFSPFRPTFLEKMGLVVTEMENLDKAIDAYFYKLMSELMVTAQTRRLQEAIDKLAKTIESEKRRAEGYLEKAMEYKRMADSILLNREWVEEVLDCAKEEISKEGWESLIHKCKGIIKTQPNEGKITIKINDVEVVLDVRLTAREIVTQYYDQYKKYKQKHEKALQAIADLENKIKEQKIELEKRTNEVLMGFRKTYWYERYVWSFTRNKLLIIAGRDSQQNESLVRKYLEKNDLFFHADIPGAAATILKITPGVEPKTEDIHDASVIAACFSKAWKAGLASIDVFYVTGEQVSKTPPSGEYIVTGSFMIYGKKNYVKNVPLQLAFGVEIMEGYARFTIGSEDSVKQRGDLLGYLLPGENPPSKIAERIRKRLREVNYRYIPSQSEIEKLVPGPSKIKFIV</sequence>
<evidence type="ECO:0000256" key="1">
    <source>
        <dbReference type="SAM" id="Coils"/>
    </source>
</evidence>
<dbReference type="Pfam" id="PF05833">
    <property type="entry name" value="NFACT_N"/>
    <property type="match status" value="2"/>
</dbReference>
<dbReference type="GO" id="GO:0043023">
    <property type="term" value="F:ribosomal large subunit binding"/>
    <property type="evidence" value="ECO:0007669"/>
    <property type="project" value="TreeGrafter"/>
</dbReference>
<dbReference type="GO" id="GO:0000049">
    <property type="term" value="F:tRNA binding"/>
    <property type="evidence" value="ECO:0007669"/>
    <property type="project" value="TreeGrafter"/>
</dbReference>
<dbReference type="Gene3D" id="2.30.310.10">
    <property type="entry name" value="ibrinogen binding protein from staphylococcus aureus domain"/>
    <property type="match status" value="1"/>
</dbReference>
<feature type="domain" description="NFACT RNA-binding" evidence="2">
    <location>
        <begin position="429"/>
        <end position="539"/>
    </location>
</feature>
<accession>A0A7C1E2D4</accession>
<dbReference type="PANTHER" id="PTHR15239:SF6">
    <property type="entry name" value="RIBOSOME QUALITY CONTROL COMPLEX SUBUNIT NEMF"/>
    <property type="match status" value="1"/>
</dbReference>
<dbReference type="InterPro" id="IPR008532">
    <property type="entry name" value="NFACT_RNA-bd"/>
</dbReference>
<reference evidence="3" key="1">
    <citation type="journal article" date="2020" name="mSystems">
        <title>Genome- and Community-Level Interaction Insights into Carbon Utilization and Element Cycling Functions of Hydrothermarchaeota in Hydrothermal Sediment.</title>
        <authorList>
            <person name="Zhou Z."/>
            <person name="Liu Y."/>
            <person name="Xu W."/>
            <person name="Pan J."/>
            <person name="Luo Z.H."/>
            <person name="Li M."/>
        </authorList>
    </citation>
    <scope>NUCLEOTIDE SEQUENCE [LARGE SCALE GENOMIC DNA]</scope>
    <source>
        <strain evidence="3">SpSt-123</strain>
    </source>
</reference>